<organism evidence="1">
    <name type="scientific">viral metagenome</name>
    <dbReference type="NCBI Taxonomy" id="1070528"/>
    <lineage>
        <taxon>unclassified sequences</taxon>
        <taxon>metagenomes</taxon>
        <taxon>organismal metagenomes</taxon>
    </lineage>
</organism>
<reference evidence="1" key="1">
    <citation type="journal article" date="2020" name="Nature">
        <title>Giant virus diversity and host interactions through global metagenomics.</title>
        <authorList>
            <person name="Schulz F."/>
            <person name="Roux S."/>
            <person name="Paez-Espino D."/>
            <person name="Jungbluth S."/>
            <person name="Walsh D.A."/>
            <person name="Denef V.J."/>
            <person name="McMahon K.D."/>
            <person name="Konstantinidis K.T."/>
            <person name="Eloe-Fadrosh E.A."/>
            <person name="Kyrpides N.C."/>
            <person name="Woyke T."/>
        </authorList>
    </citation>
    <scope>NUCLEOTIDE SEQUENCE</scope>
    <source>
        <strain evidence="1">GVMAG-M-3300020182-33</strain>
    </source>
</reference>
<dbReference type="AlphaFoldDB" id="A0A6C0C2B5"/>
<protein>
    <submittedName>
        <fullName evidence="1">Uncharacterized protein</fullName>
    </submittedName>
</protein>
<name>A0A6C0C2B5_9ZZZZ</name>
<sequence>MSSKIDMLLKMLSDRSSVIFSPTLVQSSTFALLGLLVVCLASRMSMPESAMGSHSQKQITHAATRMAGDAQVQAEMSRQDTDALIALLHNVEASAGFRAAKRLCEEGGGADRDQVNKYLGMLCDLSEEQDIIIRALVDRVH</sequence>
<accession>A0A6C0C2B5</accession>
<proteinExistence type="predicted"/>
<dbReference type="EMBL" id="MN739308">
    <property type="protein sequence ID" value="QHS97924.1"/>
    <property type="molecule type" value="Genomic_DNA"/>
</dbReference>
<evidence type="ECO:0000313" key="1">
    <source>
        <dbReference type="EMBL" id="QHS97924.1"/>
    </source>
</evidence>